<dbReference type="AlphaFoldDB" id="A0AAU2UZ13"/>
<dbReference type="Pfam" id="PF21831">
    <property type="entry name" value="DUF6891"/>
    <property type="match status" value="1"/>
</dbReference>
<organism evidence="2">
    <name type="scientific">Streptomyces sp. NBC_00003</name>
    <dbReference type="NCBI Taxonomy" id="2903608"/>
    <lineage>
        <taxon>Bacteria</taxon>
        <taxon>Bacillati</taxon>
        <taxon>Actinomycetota</taxon>
        <taxon>Actinomycetes</taxon>
        <taxon>Kitasatosporales</taxon>
        <taxon>Streptomycetaceae</taxon>
        <taxon>Streptomyces</taxon>
    </lineage>
</organism>
<proteinExistence type="predicted"/>
<gene>
    <name evidence="2" type="ORF">OG549_06890</name>
</gene>
<evidence type="ECO:0000313" key="2">
    <source>
        <dbReference type="EMBL" id="WTW60384.1"/>
    </source>
</evidence>
<dbReference type="InterPro" id="IPR054186">
    <property type="entry name" value="DUF6891"/>
</dbReference>
<evidence type="ECO:0000259" key="1">
    <source>
        <dbReference type="Pfam" id="PF21831"/>
    </source>
</evidence>
<name>A0AAU2UZ13_9ACTN</name>
<feature type="domain" description="DUF6891" evidence="1">
    <location>
        <begin position="122"/>
        <end position="304"/>
    </location>
</feature>
<reference evidence="2" key="1">
    <citation type="submission" date="2022-10" db="EMBL/GenBank/DDBJ databases">
        <title>The complete genomes of actinobacterial strains from the NBC collection.</title>
        <authorList>
            <person name="Joergensen T.S."/>
            <person name="Alvarez Arevalo M."/>
            <person name="Sterndorff E.B."/>
            <person name="Faurdal D."/>
            <person name="Vuksanovic O."/>
            <person name="Mourched A.-S."/>
            <person name="Charusanti P."/>
            <person name="Shaw S."/>
            <person name="Blin K."/>
            <person name="Weber T."/>
        </authorList>
    </citation>
    <scope>NUCLEOTIDE SEQUENCE</scope>
    <source>
        <strain evidence="2">NBC_00003</strain>
    </source>
</reference>
<protein>
    <recommendedName>
        <fullName evidence="1">DUF6891 domain-containing protein</fullName>
    </recommendedName>
</protein>
<accession>A0AAU2UZ13</accession>
<sequence>MLAITVETENGQRHTRATAEQLAGLVHRIGGEDDRFLVVGRIPDLPDVFVQVWHEADGGYTLQYRDGGPDRHFETTLDEPGPVVTAMTGWARAREDWHAGLDWERLDFEPPAPVPPLELDDEDRGLLEARVREVIVGGYATRQELAELAEDYLVTDDSRPVSPQQARELVDRMWLERVAEQAAWADDETDPERITRAFGVLETAGLTAREHFTCCRSCGQSEIGGAGAPDARGFVYFHSQSTDAAAAGHGLTLHYGGFDGSPETTASVGREAVAALEQCGLSVEWDGDPGQAINVTPLDWRKRLA</sequence>
<dbReference type="EMBL" id="CP108318">
    <property type="protein sequence ID" value="WTW60384.1"/>
    <property type="molecule type" value="Genomic_DNA"/>
</dbReference>